<accession>A0ABQ4DIM5</accession>
<evidence type="ECO:0000313" key="3">
    <source>
        <dbReference type="Proteomes" id="UP000614741"/>
    </source>
</evidence>
<evidence type="ECO:0000256" key="1">
    <source>
        <dbReference type="SAM" id="SignalP"/>
    </source>
</evidence>
<comment type="caution">
    <text evidence="2">The sequence shown here is derived from an EMBL/GenBank/DDBJ whole genome shotgun (WGS) entry which is preliminary data.</text>
</comment>
<proteinExistence type="predicted"/>
<sequence length="237" mass="23572">MGVRSRTAGVLGLGLALTWVVGASPAAAQEVPPAVATWFAQDAPAVAADVLGGSVDIAARAARAGVYSVGEPVPLHRWSEGFVEGESVDPVAFDGEWVAPLVRDGAVVGTIAAVESAGEVRFSYLDDDASAGAVLSEGVEGDVLQDPQLGGLLEVAEGGDVEAVSRSAVTFLTDVADEAGLQAMVQEAHDPGVQTIAADGAGGAADDAAGVRSAVGLVLLAGGALALLRRRPATVTP</sequence>
<keyword evidence="3" id="KW-1185">Reference proteome</keyword>
<organism evidence="2 3">
    <name type="scientific">Cellulomonas phragmiteti</name>
    <dbReference type="NCBI Taxonomy" id="478780"/>
    <lineage>
        <taxon>Bacteria</taxon>
        <taxon>Bacillati</taxon>
        <taxon>Actinomycetota</taxon>
        <taxon>Actinomycetes</taxon>
        <taxon>Micrococcales</taxon>
        <taxon>Cellulomonadaceae</taxon>
        <taxon>Cellulomonas</taxon>
    </lineage>
</organism>
<feature type="chain" id="PRO_5046888980" description="Gram-positive cocci surface proteins LPxTG domain-containing protein" evidence="1">
    <location>
        <begin position="29"/>
        <end position="237"/>
    </location>
</feature>
<dbReference type="Proteomes" id="UP000614741">
    <property type="component" value="Unassembled WGS sequence"/>
</dbReference>
<feature type="signal peptide" evidence="1">
    <location>
        <begin position="1"/>
        <end position="28"/>
    </location>
</feature>
<keyword evidence="1" id="KW-0732">Signal</keyword>
<evidence type="ECO:0008006" key="4">
    <source>
        <dbReference type="Google" id="ProtNLM"/>
    </source>
</evidence>
<dbReference type="RefSeq" id="WP_203671653.1">
    <property type="nucleotide sequence ID" value="NZ_BONP01000004.1"/>
</dbReference>
<reference evidence="2 3" key="1">
    <citation type="submission" date="2021-01" db="EMBL/GenBank/DDBJ databases">
        <title>Whole genome shotgun sequence of Cellulomonas phragmiteti NBRC 110785.</title>
        <authorList>
            <person name="Komaki H."/>
            <person name="Tamura T."/>
        </authorList>
    </citation>
    <scope>NUCLEOTIDE SEQUENCE [LARGE SCALE GENOMIC DNA]</scope>
    <source>
        <strain evidence="2 3">NBRC 110785</strain>
    </source>
</reference>
<evidence type="ECO:0000313" key="2">
    <source>
        <dbReference type="EMBL" id="GIG39191.1"/>
    </source>
</evidence>
<gene>
    <name evidence="2" type="ORF">Cph01nite_09530</name>
</gene>
<dbReference type="EMBL" id="BONP01000004">
    <property type="protein sequence ID" value="GIG39191.1"/>
    <property type="molecule type" value="Genomic_DNA"/>
</dbReference>
<protein>
    <recommendedName>
        <fullName evidence="4">Gram-positive cocci surface proteins LPxTG domain-containing protein</fullName>
    </recommendedName>
</protein>
<name>A0ABQ4DIM5_9CELL</name>